<dbReference type="InterPro" id="IPR000792">
    <property type="entry name" value="Tscrpt_reg_LuxR_C"/>
</dbReference>
<dbReference type="Gene3D" id="1.10.10.10">
    <property type="entry name" value="Winged helix-like DNA-binding domain superfamily/Winged helix DNA-binding domain"/>
    <property type="match status" value="1"/>
</dbReference>
<evidence type="ECO:0000313" key="3">
    <source>
        <dbReference type="EMBL" id="GGA12981.1"/>
    </source>
</evidence>
<dbReference type="GO" id="GO:0006355">
    <property type="term" value="P:regulation of DNA-templated transcription"/>
    <property type="evidence" value="ECO:0007669"/>
    <property type="project" value="InterPro"/>
</dbReference>
<dbReference type="SMART" id="SM00421">
    <property type="entry name" value="HTH_LUXR"/>
    <property type="match status" value="1"/>
</dbReference>
<dbReference type="PROSITE" id="PS50043">
    <property type="entry name" value="HTH_LUXR_2"/>
    <property type="match status" value="1"/>
</dbReference>
<keyword evidence="4" id="KW-1185">Reference proteome</keyword>
<dbReference type="RefSeq" id="WP_229744989.1">
    <property type="nucleotide sequence ID" value="NZ_BMFY01000005.1"/>
</dbReference>
<proteinExistence type="predicted"/>
<sequence>MSVDRIPKAPEPPAPRAASPAAPFLGPVFTGLVERIADLRPERRGVVAVLPATWGATALCAQLDEPGALTVRGLPGAENESGLAIRMALEAFDDRPAAVLLDEWLAASAGRAPLLLVDQVGALDAESARLISQLIARRKVFAVILLAVLGDLPAPLAAQQRAGTLVVEEMSALEPGQIRCHLGDLLGGDPSSAITARVAALSGGHRALMHWLLRAAHDAGVLHRTGAVWEWRLDESGLIPALAAYETEIVGAIRADVRDRLTTIALAGSIPEHDAAALLSERFLARLRRQRLITLDPYGTSARRSYTLRSPALAALLRHRVGPAEDTHRWYTVGTSLHPSSGGPDAELGAARWRLRAEGGIAGEETQRLLRTALRRGRFAVAIELAAPHLAVHPGVRVLAARAHYAHGDVEEALALLRGLRAGVNEDWRQAYILAMRIAVFHRRPGMELARLLRVRWAESTGRDDPHLDGDGVPGLERIMRALQHDRGPRAAAAMLPQAGFRTATAAFTARLWVGAELGFGADPKRGRHLLQSLLDDCTREPDGTEFIEPVLVLLLMLSVQSDETGFAGRMMQLQTGGLLRQSHALSAVLDLITATAALEADRAHTALRLASDVARQPRDPYGIRPLAWAVAAGAARATGEHEPEDAVPAGAAEANCLPYLEGIRQAILLFARDPEDPSTVAELEKLSRGAEAEDRVMERFEILVVAARGGSEYAARELVRMVAPFRRGRTGIARDFAEARLSRDPAVVLRTAAQLQERDASSYALVLVAGLWPHLDRLRGGKREAIRLVLRARAAQAEPSLLVDTLMADLALSERERLILASLRDGESTGTVARRVNLSARTVEGILSRLMRRFGCANRIELLDLGLV</sequence>
<dbReference type="SUPFAM" id="SSF46894">
    <property type="entry name" value="C-terminal effector domain of the bipartite response regulators"/>
    <property type="match status" value="1"/>
</dbReference>
<dbReference type="PROSITE" id="PS00622">
    <property type="entry name" value="HTH_LUXR_1"/>
    <property type="match status" value="1"/>
</dbReference>
<dbReference type="AlphaFoldDB" id="A0A8J2TXK3"/>
<dbReference type="InterPro" id="IPR016032">
    <property type="entry name" value="Sig_transdc_resp-reg_C-effctor"/>
</dbReference>
<dbReference type="GO" id="GO:0003677">
    <property type="term" value="F:DNA binding"/>
    <property type="evidence" value="ECO:0007669"/>
    <property type="project" value="InterPro"/>
</dbReference>
<dbReference type="InterPro" id="IPR036388">
    <property type="entry name" value="WH-like_DNA-bd_sf"/>
</dbReference>
<organism evidence="3 4">
    <name type="scientific">Sediminivirga luteola</name>
    <dbReference type="NCBI Taxonomy" id="1774748"/>
    <lineage>
        <taxon>Bacteria</taxon>
        <taxon>Bacillati</taxon>
        <taxon>Actinomycetota</taxon>
        <taxon>Actinomycetes</taxon>
        <taxon>Micrococcales</taxon>
        <taxon>Brevibacteriaceae</taxon>
        <taxon>Sediminivirga</taxon>
    </lineage>
</organism>
<dbReference type="CDD" id="cd06170">
    <property type="entry name" value="LuxR_C_like"/>
    <property type="match status" value="1"/>
</dbReference>
<gene>
    <name evidence="3" type="ORF">GCM10011333_14860</name>
</gene>
<evidence type="ECO:0000256" key="1">
    <source>
        <dbReference type="SAM" id="MobiDB-lite"/>
    </source>
</evidence>
<evidence type="ECO:0000313" key="4">
    <source>
        <dbReference type="Proteomes" id="UP000616114"/>
    </source>
</evidence>
<evidence type="ECO:0000259" key="2">
    <source>
        <dbReference type="PROSITE" id="PS50043"/>
    </source>
</evidence>
<dbReference type="EMBL" id="BMFY01000005">
    <property type="protein sequence ID" value="GGA12981.1"/>
    <property type="molecule type" value="Genomic_DNA"/>
</dbReference>
<name>A0A8J2TXK3_9MICO</name>
<dbReference type="Pfam" id="PF00196">
    <property type="entry name" value="GerE"/>
    <property type="match status" value="1"/>
</dbReference>
<reference evidence="3" key="1">
    <citation type="journal article" date="2014" name="Int. J. Syst. Evol. Microbiol.">
        <title>Complete genome sequence of Corynebacterium casei LMG S-19264T (=DSM 44701T), isolated from a smear-ripened cheese.</title>
        <authorList>
            <consortium name="US DOE Joint Genome Institute (JGI-PGF)"/>
            <person name="Walter F."/>
            <person name="Albersmeier A."/>
            <person name="Kalinowski J."/>
            <person name="Ruckert C."/>
        </authorList>
    </citation>
    <scope>NUCLEOTIDE SEQUENCE</scope>
    <source>
        <strain evidence="3">CGMCC 1.12785</strain>
    </source>
</reference>
<dbReference type="Proteomes" id="UP000616114">
    <property type="component" value="Unassembled WGS sequence"/>
</dbReference>
<feature type="region of interest" description="Disordered" evidence="1">
    <location>
        <begin position="1"/>
        <end position="20"/>
    </location>
</feature>
<comment type="caution">
    <text evidence="3">The sequence shown here is derived from an EMBL/GenBank/DDBJ whole genome shotgun (WGS) entry which is preliminary data.</text>
</comment>
<feature type="domain" description="HTH luxR-type" evidence="2">
    <location>
        <begin position="806"/>
        <end position="869"/>
    </location>
</feature>
<reference evidence="3" key="2">
    <citation type="submission" date="2020-09" db="EMBL/GenBank/DDBJ databases">
        <authorList>
            <person name="Sun Q."/>
            <person name="Zhou Y."/>
        </authorList>
    </citation>
    <scope>NUCLEOTIDE SEQUENCE</scope>
    <source>
        <strain evidence="3">CGMCC 1.12785</strain>
    </source>
</reference>
<accession>A0A8J2TXK3</accession>
<protein>
    <recommendedName>
        <fullName evidence="2">HTH luxR-type domain-containing protein</fullName>
    </recommendedName>
</protein>